<feature type="transmembrane region" description="Helical" evidence="1">
    <location>
        <begin position="7"/>
        <end position="25"/>
    </location>
</feature>
<gene>
    <name evidence="2" type="ORF">C8C76_11842</name>
</gene>
<reference evidence="2 3" key="1">
    <citation type="submission" date="2018-04" db="EMBL/GenBank/DDBJ databases">
        <title>Subsurface microbial communities from deep shales in Ohio and West Virginia, USA.</title>
        <authorList>
            <person name="Wrighton K."/>
        </authorList>
    </citation>
    <scope>NUCLEOTIDE SEQUENCE [LARGE SCALE GENOMIC DNA]</scope>
    <source>
        <strain evidence="2 3">WC1</strain>
    </source>
</reference>
<protein>
    <submittedName>
        <fullName evidence="2">Uncharacterized protein</fullName>
    </submittedName>
</protein>
<dbReference type="EMBL" id="QAXS01000018">
    <property type="protein sequence ID" value="PTV98251.1"/>
    <property type="molecule type" value="Genomic_DNA"/>
</dbReference>
<name>A0A2T5RIU0_9FIRM</name>
<keyword evidence="1" id="KW-0472">Membrane</keyword>
<sequence>MDDDEKGIMYMVLSSAFFALMAATVKFLGDIPLAEKIFLGILLESYLDCLWSVETEKK</sequence>
<keyword evidence="1" id="KW-1133">Transmembrane helix</keyword>
<evidence type="ECO:0000313" key="3">
    <source>
        <dbReference type="Proteomes" id="UP000244089"/>
    </source>
</evidence>
<evidence type="ECO:0000256" key="1">
    <source>
        <dbReference type="SAM" id="Phobius"/>
    </source>
</evidence>
<proteinExistence type="predicted"/>
<organism evidence="2 3">
    <name type="scientific">Halanaerobium saccharolyticum</name>
    <dbReference type="NCBI Taxonomy" id="43595"/>
    <lineage>
        <taxon>Bacteria</taxon>
        <taxon>Bacillati</taxon>
        <taxon>Bacillota</taxon>
        <taxon>Clostridia</taxon>
        <taxon>Halanaerobiales</taxon>
        <taxon>Halanaerobiaceae</taxon>
        <taxon>Halanaerobium</taxon>
    </lineage>
</organism>
<comment type="caution">
    <text evidence="2">The sequence shown here is derived from an EMBL/GenBank/DDBJ whole genome shotgun (WGS) entry which is preliminary data.</text>
</comment>
<dbReference type="AlphaFoldDB" id="A0A2T5RIU0"/>
<accession>A0A2T5RIU0</accession>
<dbReference type="RefSeq" id="WP_258222457.1">
    <property type="nucleotide sequence ID" value="NZ_QAXS01000018.1"/>
</dbReference>
<evidence type="ECO:0000313" key="2">
    <source>
        <dbReference type="EMBL" id="PTV98251.1"/>
    </source>
</evidence>
<keyword evidence="1" id="KW-0812">Transmembrane</keyword>
<dbReference type="Proteomes" id="UP000244089">
    <property type="component" value="Unassembled WGS sequence"/>
</dbReference>